<proteinExistence type="predicted"/>
<gene>
    <name evidence="2" type="primary">Paox_7</name>
    <name evidence="2" type="ORF">CM83_9542</name>
</gene>
<evidence type="ECO:0000256" key="1">
    <source>
        <dbReference type="SAM" id="MobiDB-lite"/>
    </source>
</evidence>
<dbReference type="AlphaFoldDB" id="A0A0A9W0D2"/>
<organism evidence="2">
    <name type="scientific">Lygus hesperus</name>
    <name type="common">Western plant bug</name>
    <dbReference type="NCBI Taxonomy" id="30085"/>
    <lineage>
        <taxon>Eukaryota</taxon>
        <taxon>Metazoa</taxon>
        <taxon>Ecdysozoa</taxon>
        <taxon>Arthropoda</taxon>
        <taxon>Hexapoda</taxon>
        <taxon>Insecta</taxon>
        <taxon>Pterygota</taxon>
        <taxon>Neoptera</taxon>
        <taxon>Paraneoptera</taxon>
        <taxon>Hemiptera</taxon>
        <taxon>Heteroptera</taxon>
        <taxon>Panheteroptera</taxon>
        <taxon>Cimicomorpha</taxon>
        <taxon>Miridae</taxon>
        <taxon>Mirini</taxon>
        <taxon>Lygus</taxon>
    </lineage>
</organism>
<feature type="region of interest" description="Disordered" evidence="1">
    <location>
        <begin position="1"/>
        <end position="27"/>
    </location>
</feature>
<reference evidence="2" key="2">
    <citation type="submission" date="2014-07" db="EMBL/GenBank/DDBJ databases">
        <authorList>
            <person name="Hull J."/>
        </authorList>
    </citation>
    <scope>NUCLEOTIDE SEQUENCE</scope>
</reference>
<reference evidence="2" key="1">
    <citation type="journal article" date="2014" name="PLoS ONE">
        <title>Transcriptome-Based Identification of ABC Transporters in the Western Tarnished Plant Bug Lygus hesperus.</title>
        <authorList>
            <person name="Hull J.J."/>
            <person name="Chaney K."/>
            <person name="Geib S.M."/>
            <person name="Fabrick J.A."/>
            <person name="Brent C.S."/>
            <person name="Walsh D."/>
            <person name="Lavine L.C."/>
        </authorList>
    </citation>
    <scope>NUCLEOTIDE SEQUENCE</scope>
</reference>
<dbReference type="EMBL" id="GBHO01045274">
    <property type="protein sequence ID" value="JAF98329.1"/>
    <property type="molecule type" value="Transcribed_RNA"/>
</dbReference>
<sequence>MATGGGPSTSTPTYDPEMDSIPGLDIELKGGVDSDTIALIESGGEVTFQIDETGKLVPTQSEKEDTPVIVSANKEATPPKKRGPTAVELEGAQRLSILSSKQEYEDKLYRLRIRAAEMDVEKKKKETEHVEKMQQYEEKKWEEELEFSRKMWRAKLRSINLEIQRKKKDLLLKKKNRK</sequence>
<name>A0A0A9W0D2_LYGHE</name>
<protein>
    <submittedName>
        <fullName evidence="2">Peroxisomal N(1)-acetyl-spermine/spermidine oxidase</fullName>
    </submittedName>
</protein>
<evidence type="ECO:0000313" key="2">
    <source>
        <dbReference type="EMBL" id="JAF98329.1"/>
    </source>
</evidence>
<accession>A0A0A9W0D2</accession>